<dbReference type="GO" id="GO:0006281">
    <property type="term" value="P:DNA repair"/>
    <property type="evidence" value="ECO:0007669"/>
    <property type="project" value="UniProtKB-KW"/>
</dbReference>
<dbReference type="InterPro" id="IPR036888">
    <property type="entry name" value="DNA_integrity_DisA_N_sf"/>
</dbReference>
<dbReference type="OrthoDB" id="41841at2"/>
<name>A0A4R1BG93_9ACTN</name>
<dbReference type="GO" id="GO:0005524">
    <property type="term" value="F:ATP binding"/>
    <property type="evidence" value="ECO:0007669"/>
    <property type="project" value="UniProtKB-KW"/>
</dbReference>
<evidence type="ECO:0000256" key="5">
    <source>
        <dbReference type="ARBA" id="ARBA00022763"/>
    </source>
</evidence>
<dbReference type="Pfam" id="PF12826">
    <property type="entry name" value="HHH_2"/>
    <property type="match status" value="1"/>
</dbReference>
<dbReference type="SUPFAM" id="SSF143597">
    <property type="entry name" value="YojJ-like"/>
    <property type="match status" value="1"/>
</dbReference>
<organism evidence="9 10">
    <name type="scientific">Rubrobacter taiwanensis</name>
    <dbReference type="NCBI Taxonomy" id="185139"/>
    <lineage>
        <taxon>Bacteria</taxon>
        <taxon>Bacillati</taxon>
        <taxon>Actinomycetota</taxon>
        <taxon>Rubrobacteria</taxon>
        <taxon>Rubrobacterales</taxon>
        <taxon>Rubrobacteraceae</taxon>
        <taxon>Rubrobacter</taxon>
    </lineage>
</organism>
<proteinExistence type="predicted"/>
<feature type="domain" description="DAC" evidence="8">
    <location>
        <begin position="7"/>
        <end position="146"/>
    </location>
</feature>
<dbReference type="Gene3D" id="1.10.150.20">
    <property type="entry name" value="5' to 3' exonuclease, C-terminal subdomain"/>
    <property type="match status" value="1"/>
</dbReference>
<evidence type="ECO:0000259" key="8">
    <source>
        <dbReference type="PROSITE" id="PS51794"/>
    </source>
</evidence>
<dbReference type="NCBIfam" id="NF010009">
    <property type="entry name" value="PRK13482.1"/>
    <property type="match status" value="1"/>
</dbReference>
<dbReference type="InterPro" id="IPR050338">
    <property type="entry name" value="DisA"/>
</dbReference>
<keyword evidence="5" id="KW-0227">DNA damage</keyword>
<keyword evidence="10" id="KW-1185">Reference proteome</keyword>
<evidence type="ECO:0000256" key="1">
    <source>
        <dbReference type="ARBA" id="ARBA00000877"/>
    </source>
</evidence>
<dbReference type="Gene3D" id="1.20.1260.110">
    <property type="entry name" value="DNA integrity scanning linker region"/>
    <property type="match status" value="1"/>
</dbReference>
<dbReference type="SUPFAM" id="SSF47781">
    <property type="entry name" value="RuvA domain 2-like"/>
    <property type="match status" value="1"/>
</dbReference>
<keyword evidence="6" id="KW-0067">ATP-binding</keyword>
<dbReference type="Pfam" id="PF02457">
    <property type="entry name" value="DAC"/>
    <property type="match status" value="1"/>
</dbReference>
<keyword evidence="2" id="KW-0808">Transferase</keyword>
<keyword evidence="7" id="KW-0234">DNA repair</keyword>
<dbReference type="Proteomes" id="UP000295244">
    <property type="component" value="Unassembled WGS sequence"/>
</dbReference>
<dbReference type="GO" id="GO:0004016">
    <property type="term" value="F:adenylate cyclase activity"/>
    <property type="evidence" value="ECO:0007669"/>
    <property type="project" value="TreeGrafter"/>
</dbReference>
<comment type="catalytic activity">
    <reaction evidence="1">
        <text>2 ATP = 3',3'-c-di-AMP + 2 diphosphate</text>
        <dbReference type="Rhea" id="RHEA:35655"/>
        <dbReference type="ChEBI" id="CHEBI:30616"/>
        <dbReference type="ChEBI" id="CHEBI:33019"/>
        <dbReference type="ChEBI" id="CHEBI:71500"/>
        <dbReference type="EC" id="2.7.7.85"/>
    </reaction>
</comment>
<protein>
    <submittedName>
        <fullName evidence="9">DNA integrity scanning protein DisA</fullName>
    </submittedName>
</protein>
<evidence type="ECO:0000313" key="10">
    <source>
        <dbReference type="Proteomes" id="UP000295244"/>
    </source>
</evidence>
<evidence type="ECO:0000256" key="3">
    <source>
        <dbReference type="ARBA" id="ARBA00022695"/>
    </source>
</evidence>
<dbReference type="PANTHER" id="PTHR34185:SF3">
    <property type="entry name" value="DNA INTEGRITY SCANNING PROTEIN DISA"/>
    <property type="match status" value="1"/>
</dbReference>
<sequence>MSPGRLPDAVIEVLPLVAPGTALRDALDNIIRGRTGGLIVFADPEKLEKAGIISGGIKVECAFTPMRLYELAKMDGAIIVSRDITSIHYANVHLRPKSLPSGETGMRHLAAHRTAQQTGALVIAVSDRRNVVTIYLGKNPPYVLEDIGVVLAKVDSALATLEKFTRRLRGEARVLDLHEYDGAVTLREVVQAIRTFEYTARIADEIETYVIALGKEGRLANMQLEQAFRHVPDQYDALLRDYVAEGVDYREARRALRGLSPEQLSESSEITQILGYGPVEQTDEFILKPRGYRQLIRVPRLPERVAERIVHQFGSLGRLMEADEEELDDVEGVGQARARAIRRGLARQKNLEISEELF</sequence>
<evidence type="ECO:0000256" key="4">
    <source>
        <dbReference type="ARBA" id="ARBA00022741"/>
    </source>
</evidence>
<evidence type="ECO:0000256" key="7">
    <source>
        <dbReference type="ARBA" id="ARBA00023204"/>
    </source>
</evidence>
<gene>
    <name evidence="9" type="primary">disA</name>
    <name evidence="9" type="ORF">E0L93_10435</name>
</gene>
<dbReference type="InterPro" id="IPR010994">
    <property type="entry name" value="RuvA_2-like"/>
</dbReference>
<dbReference type="InterPro" id="IPR003390">
    <property type="entry name" value="DNA_integrity_scan_DisA_N"/>
</dbReference>
<evidence type="ECO:0000313" key="9">
    <source>
        <dbReference type="EMBL" id="TCJ16235.1"/>
    </source>
</evidence>
<dbReference type="InterPro" id="IPR018906">
    <property type="entry name" value="DNA_integrity_scan_DisA_link"/>
</dbReference>
<dbReference type="PROSITE" id="PS51794">
    <property type="entry name" value="DAC"/>
    <property type="match status" value="1"/>
</dbReference>
<keyword evidence="4" id="KW-0547">Nucleotide-binding</keyword>
<dbReference type="PANTHER" id="PTHR34185">
    <property type="entry name" value="DIADENYLATE CYCLASE"/>
    <property type="match status" value="1"/>
</dbReference>
<dbReference type="EMBL" id="SKBU01000017">
    <property type="protein sequence ID" value="TCJ16235.1"/>
    <property type="molecule type" value="Genomic_DNA"/>
</dbReference>
<dbReference type="Gene3D" id="3.40.1700.10">
    <property type="entry name" value="DNA integrity scanning protein, DisA, N-terminal domain"/>
    <property type="match status" value="1"/>
</dbReference>
<dbReference type="InterPro" id="IPR038331">
    <property type="entry name" value="DisA_sf"/>
</dbReference>
<dbReference type="Pfam" id="PF10635">
    <property type="entry name" value="DisA-linker"/>
    <property type="match status" value="1"/>
</dbReference>
<dbReference type="RefSeq" id="WP_132691648.1">
    <property type="nucleotide sequence ID" value="NZ_SKBU01000017.1"/>
</dbReference>
<dbReference type="GO" id="GO:0106408">
    <property type="term" value="F:diadenylate cyclase activity"/>
    <property type="evidence" value="ECO:0007669"/>
    <property type="project" value="UniProtKB-EC"/>
</dbReference>
<evidence type="ECO:0000256" key="2">
    <source>
        <dbReference type="ARBA" id="ARBA00022679"/>
    </source>
</evidence>
<accession>A0A4R1BG93</accession>
<dbReference type="InterPro" id="IPR041663">
    <property type="entry name" value="DisA/LigA_HHH"/>
</dbReference>
<comment type="caution">
    <text evidence="9">The sequence shown here is derived from an EMBL/GenBank/DDBJ whole genome shotgun (WGS) entry which is preliminary data.</text>
</comment>
<reference evidence="9 10" key="1">
    <citation type="submission" date="2019-03" db="EMBL/GenBank/DDBJ databases">
        <title>Whole genome sequence of a novel Rubrobacter taiwanensis strain, isolated from Yellowstone National Park.</title>
        <authorList>
            <person name="Freed S."/>
            <person name="Ramaley R.F."/>
            <person name="Kyndt J.A."/>
        </authorList>
    </citation>
    <scope>NUCLEOTIDE SEQUENCE [LARGE SCALE GENOMIC DNA]</scope>
    <source>
        <strain evidence="9 10">Yellowstone</strain>
    </source>
</reference>
<keyword evidence="3" id="KW-0548">Nucleotidyltransferase</keyword>
<dbReference type="AlphaFoldDB" id="A0A4R1BG93"/>
<evidence type="ECO:0000256" key="6">
    <source>
        <dbReference type="ARBA" id="ARBA00022840"/>
    </source>
</evidence>